<dbReference type="Gene3D" id="3.40.190.10">
    <property type="entry name" value="Periplasmic binding protein-like II"/>
    <property type="match status" value="1"/>
</dbReference>
<dbReference type="EMBL" id="JBHMAG010000012">
    <property type="protein sequence ID" value="MFB9753361.1"/>
    <property type="molecule type" value="Genomic_DNA"/>
</dbReference>
<feature type="chain" id="PRO_5046437240" evidence="6">
    <location>
        <begin position="22"/>
        <end position="430"/>
    </location>
</feature>
<reference evidence="7 8" key="1">
    <citation type="submission" date="2024-09" db="EMBL/GenBank/DDBJ databases">
        <authorList>
            <person name="Sun Q."/>
            <person name="Mori K."/>
        </authorList>
    </citation>
    <scope>NUCLEOTIDE SEQUENCE [LARGE SCALE GENOMIC DNA]</scope>
    <source>
        <strain evidence="7 8">JCM 12520</strain>
    </source>
</reference>
<dbReference type="PANTHER" id="PTHR43649">
    <property type="entry name" value="ARABINOSE-BINDING PROTEIN-RELATED"/>
    <property type="match status" value="1"/>
</dbReference>
<evidence type="ECO:0000256" key="5">
    <source>
        <dbReference type="ARBA" id="ARBA00023288"/>
    </source>
</evidence>
<evidence type="ECO:0000313" key="7">
    <source>
        <dbReference type="EMBL" id="MFB9753361.1"/>
    </source>
</evidence>
<evidence type="ECO:0000256" key="1">
    <source>
        <dbReference type="ARBA" id="ARBA00022475"/>
    </source>
</evidence>
<organism evidence="7 8">
    <name type="scientific">Paenibacillus hodogayensis</name>
    <dbReference type="NCBI Taxonomy" id="279208"/>
    <lineage>
        <taxon>Bacteria</taxon>
        <taxon>Bacillati</taxon>
        <taxon>Bacillota</taxon>
        <taxon>Bacilli</taxon>
        <taxon>Bacillales</taxon>
        <taxon>Paenibacillaceae</taxon>
        <taxon>Paenibacillus</taxon>
    </lineage>
</organism>
<keyword evidence="4" id="KW-0564">Palmitate</keyword>
<keyword evidence="8" id="KW-1185">Reference proteome</keyword>
<keyword evidence="2 6" id="KW-0732">Signal</keyword>
<evidence type="ECO:0000256" key="4">
    <source>
        <dbReference type="ARBA" id="ARBA00023139"/>
    </source>
</evidence>
<evidence type="ECO:0000256" key="2">
    <source>
        <dbReference type="ARBA" id="ARBA00022729"/>
    </source>
</evidence>
<name>A0ABV5VYI7_9BACL</name>
<keyword evidence="5" id="KW-0449">Lipoprotein</keyword>
<keyword evidence="1" id="KW-1003">Cell membrane</keyword>
<gene>
    <name evidence="7" type="ORF">ACFFNY_17490</name>
</gene>
<dbReference type="InterPro" id="IPR050490">
    <property type="entry name" value="Bact_solute-bd_prot1"/>
</dbReference>
<sequence>MKVLKYGALLSLLAMSGSVLAACGNQNDSAADSKEAEKPIELVFHGGQSNWTEEMFWALYGNLIKKKFPHITPKFIQQIGSKVTPADLIAAGEQIDLMLITQNGTMDWIMNNGLQYDISGLIKESKFDLNKFDPSIVNIQRDIAKGGIYALPVFVQIPFMLYNRDLFDKFGVAYPKMGLTWDEAYDLAVKMSRTDSGKKYFGLGVNFDFHIQTSQVPINLVDSSTNKARTDDNLKRMMNNFARFSMIPGYEASQFPNAENAFIKDQNLAMWLHFTNVTRRIPDHINWDAVSLPYYSDMKGTAPAADPYFLYVLANSKYKKQAFDVSAFLTTVEAQIEIAKEGFTPVIRDKAVQEAFGKNNKNYAGKNVAAFFPEKLAAKPPFSPYGTIANNAAGAAFKDFVAGNKDLNTALRDFEQDTNKKIEEELAKKK</sequence>
<dbReference type="RefSeq" id="WP_344901625.1">
    <property type="nucleotide sequence ID" value="NZ_BAAAYO010000001.1"/>
</dbReference>
<dbReference type="PANTHER" id="PTHR43649:SF33">
    <property type="entry name" value="POLYGALACTURONAN_RHAMNOGALACTURONAN-BINDING PROTEIN YTCQ"/>
    <property type="match status" value="1"/>
</dbReference>
<dbReference type="InterPro" id="IPR006059">
    <property type="entry name" value="SBP"/>
</dbReference>
<feature type="signal peptide" evidence="6">
    <location>
        <begin position="1"/>
        <end position="21"/>
    </location>
</feature>
<proteinExistence type="predicted"/>
<dbReference type="Proteomes" id="UP001589619">
    <property type="component" value="Unassembled WGS sequence"/>
</dbReference>
<dbReference type="PROSITE" id="PS51257">
    <property type="entry name" value="PROKAR_LIPOPROTEIN"/>
    <property type="match status" value="1"/>
</dbReference>
<evidence type="ECO:0000256" key="6">
    <source>
        <dbReference type="SAM" id="SignalP"/>
    </source>
</evidence>
<accession>A0ABV5VYI7</accession>
<dbReference type="SUPFAM" id="SSF53850">
    <property type="entry name" value="Periplasmic binding protein-like II"/>
    <property type="match status" value="1"/>
</dbReference>
<keyword evidence="3" id="KW-0472">Membrane</keyword>
<evidence type="ECO:0000256" key="3">
    <source>
        <dbReference type="ARBA" id="ARBA00023136"/>
    </source>
</evidence>
<dbReference type="Pfam" id="PF01547">
    <property type="entry name" value="SBP_bac_1"/>
    <property type="match status" value="1"/>
</dbReference>
<protein>
    <submittedName>
        <fullName evidence="7">ABC transporter substrate-binding protein</fullName>
    </submittedName>
</protein>
<evidence type="ECO:0000313" key="8">
    <source>
        <dbReference type="Proteomes" id="UP001589619"/>
    </source>
</evidence>
<comment type="caution">
    <text evidence="7">The sequence shown here is derived from an EMBL/GenBank/DDBJ whole genome shotgun (WGS) entry which is preliminary data.</text>
</comment>